<dbReference type="InterPro" id="IPR021952">
    <property type="entry name" value="Flpp3-like"/>
</dbReference>
<dbReference type="EMBL" id="MLJW01000027">
    <property type="protein sequence ID" value="OIR09357.1"/>
    <property type="molecule type" value="Genomic_DNA"/>
</dbReference>
<name>A0A1J5SZE5_9ZZZZ</name>
<reference evidence="1" key="1">
    <citation type="submission" date="2016-10" db="EMBL/GenBank/DDBJ databases">
        <title>Sequence of Gallionella enrichment culture.</title>
        <authorList>
            <person name="Poehlein A."/>
            <person name="Muehling M."/>
            <person name="Daniel R."/>
        </authorList>
    </citation>
    <scope>NUCLEOTIDE SEQUENCE</scope>
</reference>
<evidence type="ECO:0000313" key="1">
    <source>
        <dbReference type="EMBL" id="OIR09357.1"/>
    </source>
</evidence>
<dbReference type="Pfam" id="PF12092">
    <property type="entry name" value="DUF3568"/>
    <property type="match status" value="1"/>
</dbReference>
<sequence>MQRTHRPLTTALMLASGLLLASTTLLTSGCLAVAAGAGAGTVAYVRGELQSTLNGSLTQCTRATDKAIKQLKFAKIEESSDALTSDIVARTAEDKRVEVKLTTDNDQVVKVSIRVGVFGDSRISEAVLEKIKANL</sequence>
<gene>
    <name evidence="1" type="ORF">GALL_85900</name>
</gene>
<dbReference type="AlphaFoldDB" id="A0A1J5SZE5"/>
<evidence type="ECO:0008006" key="2">
    <source>
        <dbReference type="Google" id="ProtNLM"/>
    </source>
</evidence>
<accession>A0A1J5SZE5</accession>
<comment type="caution">
    <text evidence="1">The sequence shown here is derived from an EMBL/GenBank/DDBJ whole genome shotgun (WGS) entry which is preliminary data.</text>
</comment>
<proteinExistence type="predicted"/>
<organism evidence="1">
    <name type="scientific">mine drainage metagenome</name>
    <dbReference type="NCBI Taxonomy" id="410659"/>
    <lineage>
        <taxon>unclassified sequences</taxon>
        <taxon>metagenomes</taxon>
        <taxon>ecological metagenomes</taxon>
    </lineage>
</organism>
<dbReference type="PROSITE" id="PS51257">
    <property type="entry name" value="PROKAR_LIPOPROTEIN"/>
    <property type="match status" value="1"/>
</dbReference>
<protein>
    <recommendedName>
        <fullName evidence="2">DUF3568 family protein</fullName>
    </recommendedName>
</protein>